<sequence>MSVECVIKAAMGVETNTNFDANVTIASLRPRFYAMTGYEPSSMKIKVNGNLIEDESLPLSTYATGSPLVIEISGKSEFGDLNDVNAVKKYEISDADYDHRTGTIREMKRKAGIPVKGEVHHKYDDVPQGIEVGNRCQIEMSDHSHHRGCVRYVGKVEKSNGYWIGVQLDEPYGKNDGSLDGKRYFECENKYGVFVRAEKVEVGDFPEIDWEAELEDEM</sequence>
<dbReference type="GO" id="GO:0005634">
    <property type="term" value="C:nucleus"/>
    <property type="evidence" value="ECO:0000318"/>
    <property type="project" value="GO_Central"/>
</dbReference>
<accession>A2DTR7</accession>
<reference evidence="6" key="2">
    <citation type="journal article" date="2007" name="Science">
        <title>Draft genome sequence of the sexually transmitted pathogen Trichomonas vaginalis.</title>
        <authorList>
            <person name="Carlton J.M."/>
            <person name="Hirt R.P."/>
            <person name="Silva J.C."/>
            <person name="Delcher A.L."/>
            <person name="Schatz M."/>
            <person name="Zhao Q."/>
            <person name="Wortman J.R."/>
            <person name="Bidwell S.L."/>
            <person name="Alsmark U.C.M."/>
            <person name="Besteiro S."/>
            <person name="Sicheritz-Ponten T."/>
            <person name="Noel C.J."/>
            <person name="Dacks J.B."/>
            <person name="Foster P.G."/>
            <person name="Simillion C."/>
            <person name="Van de Peer Y."/>
            <person name="Miranda-Saavedra D."/>
            <person name="Barton G.J."/>
            <person name="Westrop G.D."/>
            <person name="Mueller S."/>
            <person name="Dessi D."/>
            <person name="Fiori P.L."/>
            <person name="Ren Q."/>
            <person name="Paulsen I."/>
            <person name="Zhang H."/>
            <person name="Bastida-Corcuera F.D."/>
            <person name="Simoes-Barbosa A."/>
            <person name="Brown M.T."/>
            <person name="Hayes R.D."/>
            <person name="Mukherjee M."/>
            <person name="Okumura C.Y."/>
            <person name="Schneider R."/>
            <person name="Smith A.J."/>
            <person name="Vanacova S."/>
            <person name="Villalvazo M."/>
            <person name="Haas B.J."/>
            <person name="Pertea M."/>
            <person name="Feldblyum T.V."/>
            <person name="Utterback T.R."/>
            <person name="Shu C.L."/>
            <person name="Osoegawa K."/>
            <person name="de Jong P.J."/>
            <person name="Hrdy I."/>
            <person name="Horvathova L."/>
            <person name="Zubacova Z."/>
            <person name="Dolezal P."/>
            <person name="Malik S.B."/>
            <person name="Logsdon J.M. Jr."/>
            <person name="Henze K."/>
            <person name="Gupta A."/>
            <person name="Wang C.C."/>
            <person name="Dunne R.L."/>
            <person name="Upcroft J.A."/>
            <person name="Upcroft P."/>
            <person name="White O."/>
            <person name="Salzberg S.L."/>
            <person name="Tang P."/>
            <person name="Chiu C.-H."/>
            <person name="Lee Y.-S."/>
            <person name="Embley T.M."/>
            <person name="Coombs G.H."/>
            <person name="Mottram J.C."/>
            <person name="Tachezy J."/>
            <person name="Fraser-Liggett C.M."/>
            <person name="Johnson P.J."/>
        </authorList>
    </citation>
    <scope>NUCLEOTIDE SEQUENCE [LARGE SCALE GENOMIC DNA]</scope>
    <source>
        <strain evidence="6">G3</strain>
    </source>
</reference>
<dbReference type="GO" id="GO:0031122">
    <property type="term" value="P:cytoplasmic microtubule organization"/>
    <property type="evidence" value="ECO:0000318"/>
    <property type="project" value="GO_Central"/>
</dbReference>
<dbReference type="SMART" id="SM01052">
    <property type="entry name" value="CAP_GLY"/>
    <property type="match status" value="1"/>
</dbReference>
<dbReference type="EMBL" id="DS113245">
    <property type="protein sequence ID" value="EAY16214.1"/>
    <property type="molecule type" value="Genomic_DNA"/>
</dbReference>
<keyword evidence="7" id="KW-1185">Reference proteome</keyword>
<name>A2DTR7_TRIV3</name>
<dbReference type="eggNOG" id="KOG3206">
    <property type="taxonomic scope" value="Eukaryota"/>
</dbReference>
<dbReference type="KEGG" id="tva:4774222"/>
<dbReference type="OrthoDB" id="5295208at2759"/>
<evidence type="ECO:0000256" key="2">
    <source>
        <dbReference type="ARBA" id="ARBA00022490"/>
    </source>
</evidence>
<dbReference type="AlphaFoldDB" id="A2DTR7"/>
<keyword evidence="2" id="KW-0963">Cytoplasm</keyword>
<dbReference type="GO" id="GO:0051010">
    <property type="term" value="F:microtubule plus-end binding"/>
    <property type="evidence" value="ECO:0000318"/>
    <property type="project" value="GO_Central"/>
</dbReference>
<dbReference type="SUPFAM" id="SSF54236">
    <property type="entry name" value="Ubiquitin-like"/>
    <property type="match status" value="1"/>
</dbReference>
<dbReference type="FunFam" id="2.30.30.190:FF:000013">
    <property type="entry name" value="Tubulin-folding cofactor B"/>
    <property type="match status" value="1"/>
</dbReference>
<keyword evidence="3" id="KW-0143">Chaperone</keyword>
<dbReference type="GO" id="GO:0035371">
    <property type="term" value="C:microtubule plus-end"/>
    <property type="evidence" value="ECO:0000318"/>
    <property type="project" value="GO_Central"/>
</dbReference>
<dbReference type="PANTHER" id="PTHR18916:SF85">
    <property type="entry name" value="TUBULIN-FOLDING COFACTOR B"/>
    <property type="match status" value="1"/>
</dbReference>
<evidence type="ECO:0000256" key="1">
    <source>
        <dbReference type="ARBA" id="ARBA00004496"/>
    </source>
</evidence>
<dbReference type="PANTHER" id="PTHR18916">
    <property type="entry name" value="DYNACTIN 1-RELATED MICROTUBULE-BINDING"/>
    <property type="match status" value="1"/>
</dbReference>
<dbReference type="PROSITE" id="PS50245">
    <property type="entry name" value="CAP_GLY_2"/>
    <property type="match status" value="1"/>
</dbReference>
<gene>
    <name evidence="6" type="ORF">TVAG_341080</name>
</gene>
<feature type="domain" description="CAP-Gly" evidence="5">
    <location>
        <begin position="154"/>
        <end position="196"/>
    </location>
</feature>
<evidence type="ECO:0000313" key="6">
    <source>
        <dbReference type="EMBL" id="EAY16214.1"/>
    </source>
</evidence>
<reference evidence="6" key="1">
    <citation type="submission" date="2006-10" db="EMBL/GenBank/DDBJ databases">
        <authorList>
            <person name="Amadeo P."/>
            <person name="Zhao Q."/>
            <person name="Wortman J."/>
            <person name="Fraser-Liggett C."/>
            <person name="Carlton J."/>
        </authorList>
    </citation>
    <scope>NUCLEOTIDE SEQUENCE</scope>
    <source>
        <strain evidence="6">G3</strain>
    </source>
</reference>
<dbReference type="RefSeq" id="XP_001328437.1">
    <property type="nucleotide sequence ID" value="XM_001328402.1"/>
</dbReference>
<dbReference type="InterPro" id="IPR000938">
    <property type="entry name" value="CAP-Gly_domain"/>
</dbReference>
<comment type="similarity">
    <text evidence="4">Belongs to the TBCB family.</text>
</comment>
<dbReference type="SMR" id="A2DTR7"/>
<dbReference type="Pfam" id="PF01302">
    <property type="entry name" value="CAP_GLY"/>
    <property type="match status" value="1"/>
</dbReference>
<dbReference type="InterPro" id="IPR029071">
    <property type="entry name" value="Ubiquitin-like_domsf"/>
</dbReference>
<proteinExistence type="inferred from homology"/>
<dbReference type="VEuPathDB" id="TrichDB:TVAG_341080"/>
<dbReference type="STRING" id="5722.A2DTR7"/>
<evidence type="ECO:0000256" key="4">
    <source>
        <dbReference type="ARBA" id="ARBA00025779"/>
    </source>
</evidence>
<dbReference type="FunCoup" id="A2DTR7">
    <property type="interactions" value="429"/>
</dbReference>
<dbReference type="PROSITE" id="PS00845">
    <property type="entry name" value="CAP_GLY_1"/>
    <property type="match status" value="1"/>
</dbReference>
<dbReference type="Gene3D" id="2.30.30.190">
    <property type="entry name" value="CAP Gly-rich-like domain"/>
    <property type="match status" value="1"/>
</dbReference>
<dbReference type="Proteomes" id="UP000001542">
    <property type="component" value="Unassembled WGS sequence"/>
</dbReference>
<evidence type="ECO:0000259" key="5">
    <source>
        <dbReference type="PROSITE" id="PS50245"/>
    </source>
</evidence>
<organism evidence="6 7">
    <name type="scientific">Trichomonas vaginalis (strain ATCC PRA-98 / G3)</name>
    <dbReference type="NCBI Taxonomy" id="412133"/>
    <lineage>
        <taxon>Eukaryota</taxon>
        <taxon>Metamonada</taxon>
        <taxon>Parabasalia</taxon>
        <taxon>Trichomonadida</taxon>
        <taxon>Trichomonadidae</taxon>
        <taxon>Trichomonas</taxon>
    </lineage>
</organism>
<comment type="subcellular location">
    <subcellularLocation>
        <location evidence="1">Cytoplasm</location>
    </subcellularLocation>
</comment>
<dbReference type="InterPro" id="IPR036859">
    <property type="entry name" value="CAP-Gly_dom_sf"/>
</dbReference>
<dbReference type="SUPFAM" id="SSF74924">
    <property type="entry name" value="Cap-Gly domain"/>
    <property type="match status" value="1"/>
</dbReference>
<evidence type="ECO:0000313" key="7">
    <source>
        <dbReference type="Proteomes" id="UP000001542"/>
    </source>
</evidence>
<protein>
    <submittedName>
        <fullName evidence="6">CAP-Gly domain containing protein</fullName>
    </submittedName>
</protein>
<dbReference type="GO" id="GO:0005737">
    <property type="term" value="C:cytoplasm"/>
    <property type="evidence" value="ECO:0000318"/>
    <property type="project" value="GO_Central"/>
</dbReference>
<dbReference type="OMA" id="DQYEQRT"/>
<dbReference type="GO" id="GO:0005829">
    <property type="term" value="C:cytosol"/>
    <property type="evidence" value="ECO:0007669"/>
    <property type="project" value="UniProtKB-ARBA"/>
</dbReference>
<evidence type="ECO:0000256" key="3">
    <source>
        <dbReference type="ARBA" id="ARBA00023186"/>
    </source>
</evidence>
<dbReference type="InParanoid" id="A2DTR7"/>
<dbReference type="VEuPathDB" id="TrichDB:TVAGG3_1037210"/>